<dbReference type="Pfam" id="PF13202">
    <property type="entry name" value="EF-hand_5"/>
    <property type="match status" value="2"/>
</dbReference>
<reference evidence="2 3" key="1">
    <citation type="submission" date="2017-03" db="EMBL/GenBank/DDBJ databases">
        <title>Genome sequence of Sphingomonas mucosissima DSM 17494.</title>
        <authorList>
            <person name="Poehlein A."/>
            <person name="Wuebbeler J.H."/>
            <person name="Steinbuechel A."/>
            <person name="Daniel R."/>
        </authorList>
    </citation>
    <scope>NUCLEOTIDE SEQUENCE [LARGE SCALE GENOMIC DNA]</scope>
    <source>
        <strain evidence="2 3">DSM 17494</strain>
    </source>
</reference>
<dbReference type="OrthoDB" id="5470953at2"/>
<protein>
    <recommendedName>
        <fullName evidence="1">EF-hand domain-containing protein</fullName>
    </recommendedName>
</protein>
<proteinExistence type="predicted"/>
<dbReference type="SMART" id="SM00054">
    <property type="entry name" value="EFh"/>
    <property type="match status" value="2"/>
</dbReference>
<feature type="domain" description="EF-hand" evidence="1">
    <location>
        <begin position="110"/>
        <end position="145"/>
    </location>
</feature>
<dbReference type="InterPro" id="IPR011992">
    <property type="entry name" value="EF-hand-dom_pair"/>
</dbReference>
<dbReference type="EMBL" id="NBBJ01000001">
    <property type="protein sequence ID" value="OWK32399.1"/>
    <property type="molecule type" value="Genomic_DNA"/>
</dbReference>
<dbReference type="InterPro" id="IPR002048">
    <property type="entry name" value="EF_hand_dom"/>
</dbReference>
<name>A0A245ZRM9_9SPHN</name>
<comment type="caution">
    <text evidence="2">The sequence shown here is derived from an EMBL/GenBank/DDBJ whole genome shotgun (WGS) entry which is preliminary data.</text>
</comment>
<dbReference type="SUPFAM" id="SSF47473">
    <property type="entry name" value="EF-hand"/>
    <property type="match status" value="1"/>
</dbReference>
<dbReference type="Proteomes" id="UP000197783">
    <property type="component" value="Unassembled WGS sequence"/>
</dbReference>
<evidence type="ECO:0000313" key="3">
    <source>
        <dbReference type="Proteomes" id="UP000197783"/>
    </source>
</evidence>
<dbReference type="GO" id="GO:0005509">
    <property type="term" value="F:calcium ion binding"/>
    <property type="evidence" value="ECO:0007669"/>
    <property type="project" value="InterPro"/>
</dbReference>
<evidence type="ECO:0000313" key="2">
    <source>
        <dbReference type="EMBL" id="OWK32399.1"/>
    </source>
</evidence>
<dbReference type="RefSeq" id="WP_088331998.1">
    <property type="nucleotide sequence ID" value="NZ_NBBJ01000001.1"/>
</dbReference>
<organism evidence="2 3">
    <name type="scientific">Sphingomonas mucosissima</name>
    <dbReference type="NCBI Taxonomy" id="370959"/>
    <lineage>
        <taxon>Bacteria</taxon>
        <taxon>Pseudomonadati</taxon>
        <taxon>Pseudomonadota</taxon>
        <taxon>Alphaproteobacteria</taxon>
        <taxon>Sphingomonadales</taxon>
        <taxon>Sphingomonadaceae</taxon>
        <taxon>Sphingomonas</taxon>
    </lineage>
</organism>
<accession>A0A245ZRM9</accession>
<sequence length="160" mass="17801">MLILSFLLQAAPIVVTAPQPGAPQPPATMAYEPAAMLIATFDADGDARVTRAELEDGLAASFAAIDTARAETLGYIDFADWAERFLGDRNALPSPFEIDRDGDNRVSLRELQARFSEYFTRYDRDRDGMLTRAELLTIRARVFGDDGPPNDLKKRKPPRR</sequence>
<dbReference type="PROSITE" id="PS50222">
    <property type="entry name" value="EF_HAND_2"/>
    <property type="match status" value="1"/>
</dbReference>
<dbReference type="Gene3D" id="1.10.238.10">
    <property type="entry name" value="EF-hand"/>
    <property type="match status" value="1"/>
</dbReference>
<gene>
    <name evidence="2" type="ORF">SPMU_07240</name>
</gene>
<evidence type="ECO:0000259" key="1">
    <source>
        <dbReference type="PROSITE" id="PS50222"/>
    </source>
</evidence>
<dbReference type="PROSITE" id="PS00018">
    <property type="entry name" value="EF_HAND_1"/>
    <property type="match status" value="1"/>
</dbReference>
<keyword evidence="3" id="KW-1185">Reference proteome</keyword>
<dbReference type="AlphaFoldDB" id="A0A245ZRM9"/>
<dbReference type="InterPro" id="IPR018247">
    <property type="entry name" value="EF_Hand_1_Ca_BS"/>
</dbReference>